<sequence length="70" mass="7478">MSIRRLLKKNNLTTESITAADIIDRASAQASNNGTLIIIDETELKALTGQGVEQTIASLNRDTATAHQAV</sequence>
<evidence type="ECO:0000313" key="1">
    <source>
        <dbReference type="EMBL" id="UTO28854.1"/>
    </source>
</evidence>
<proteinExistence type="predicted"/>
<gene>
    <name evidence="1" type="ORF">NMK50_02290</name>
</gene>
<reference evidence="1" key="1">
    <citation type="submission" date="2022-07" db="EMBL/GenBank/DDBJ databases">
        <title>First report of Bartonella spp. in marsupials in Brazil, with a description of Bartonella harrusi sp. nov. and new proposal for taxonomic reclassification of species of the genus Bartonella.</title>
        <authorList>
            <person name="Amaral R.B."/>
        </authorList>
    </citation>
    <scope>NUCLEOTIDE SEQUENCE</scope>
    <source>
        <strain evidence="1">117A</strain>
    </source>
</reference>
<dbReference type="EMBL" id="CP101114">
    <property type="protein sequence ID" value="UTO28854.1"/>
    <property type="molecule type" value="Genomic_DNA"/>
</dbReference>
<organism evidence="1 2">
    <name type="scientific">Bartonella harrusi</name>
    <dbReference type="NCBI Taxonomy" id="2961895"/>
    <lineage>
        <taxon>Bacteria</taxon>
        <taxon>Pseudomonadati</taxon>
        <taxon>Pseudomonadota</taxon>
        <taxon>Alphaproteobacteria</taxon>
        <taxon>Hyphomicrobiales</taxon>
        <taxon>Bartonellaceae</taxon>
        <taxon>Bartonella</taxon>
    </lineage>
</organism>
<dbReference type="Proteomes" id="UP001059475">
    <property type="component" value="Chromosome"/>
</dbReference>
<evidence type="ECO:0000313" key="2">
    <source>
        <dbReference type="Proteomes" id="UP001059475"/>
    </source>
</evidence>
<protein>
    <submittedName>
        <fullName evidence="1">Uncharacterized protein</fullName>
    </submittedName>
</protein>
<accession>A0ABY5EUM7</accession>
<name>A0ABY5EUM7_9HYPH</name>
<dbReference type="RefSeq" id="WP_254770719.1">
    <property type="nucleotide sequence ID" value="NZ_CP101114.1"/>
</dbReference>
<keyword evidence="2" id="KW-1185">Reference proteome</keyword>